<proteinExistence type="predicted"/>
<accession>A0A074S4F7</accession>
<dbReference type="Proteomes" id="UP000027456">
    <property type="component" value="Unassembled WGS sequence"/>
</dbReference>
<feature type="transmembrane region" description="Helical" evidence="1">
    <location>
        <begin position="47"/>
        <end position="69"/>
    </location>
</feature>
<evidence type="ECO:0000313" key="2">
    <source>
        <dbReference type="EMBL" id="KEP52475.1"/>
    </source>
</evidence>
<sequence>MLTLREVCRRISRGLRWQRPPKEYNHDHTSLDSCLCPHRSLRTWVVVAWPLILHCALASAIVAIILRLVDGQDFNLENRRPSVLLPDGSSNPTRFMLLQSDVTTLLSTALAVLRLVAACWLGPLCWRCAFILLKTVGLTQFQLHTTIRYGVPLIPTRGLKTICLVVLLVMAVVLPTNVIAPVLTGSVTWSTSSRLTERVLNSTVSVSTVATNSGWTGWNRYPAARERLAVSAAGYANIAWARYTPGGWSKRVLRSCSVLGINSTVAAVRIPYFSVDSIEWVKDPEHSLSASQLDVL</sequence>
<dbReference type="STRING" id="1423351.A0A074S4F7"/>
<protein>
    <submittedName>
        <fullName evidence="2">Putative transmembrane protein</fullName>
    </submittedName>
</protein>
<keyword evidence="1" id="KW-0472">Membrane</keyword>
<dbReference type="AlphaFoldDB" id="A0A074S4F7"/>
<evidence type="ECO:0000313" key="3">
    <source>
        <dbReference type="Proteomes" id="UP000027456"/>
    </source>
</evidence>
<feature type="transmembrane region" description="Helical" evidence="1">
    <location>
        <begin position="162"/>
        <end position="183"/>
    </location>
</feature>
<dbReference type="OrthoDB" id="3208378at2759"/>
<evidence type="ECO:0000256" key="1">
    <source>
        <dbReference type="SAM" id="Phobius"/>
    </source>
</evidence>
<dbReference type="HOGENOM" id="CLU_1030839_0_0_1"/>
<feature type="transmembrane region" description="Helical" evidence="1">
    <location>
        <begin position="105"/>
        <end position="126"/>
    </location>
</feature>
<name>A0A074S4F7_9AGAM</name>
<dbReference type="EMBL" id="AZST01000103">
    <property type="protein sequence ID" value="KEP52475.1"/>
    <property type="molecule type" value="Genomic_DNA"/>
</dbReference>
<reference evidence="2 3" key="1">
    <citation type="submission" date="2013-12" db="EMBL/GenBank/DDBJ databases">
        <authorList>
            <person name="Cubeta M."/>
            <person name="Pakala S."/>
            <person name="Fedorova N."/>
            <person name="Thomas E."/>
            <person name="Dean R."/>
            <person name="Jabaji S."/>
            <person name="Neate S."/>
            <person name="Toda T."/>
            <person name="Tavantzis S."/>
            <person name="Vilgalys R."/>
            <person name="Bharathan N."/>
            <person name="Pakala S."/>
            <person name="Losada L.S."/>
            <person name="Zafar N."/>
            <person name="Nierman W."/>
        </authorList>
    </citation>
    <scope>NUCLEOTIDE SEQUENCE [LARGE SCALE GENOMIC DNA]</scope>
    <source>
        <strain evidence="2 3">123E</strain>
    </source>
</reference>
<keyword evidence="3" id="KW-1185">Reference proteome</keyword>
<gene>
    <name evidence="2" type="ORF">V565_044610</name>
</gene>
<keyword evidence="1 2" id="KW-0812">Transmembrane</keyword>
<organism evidence="2 3">
    <name type="scientific">Rhizoctonia solani 123E</name>
    <dbReference type="NCBI Taxonomy" id="1423351"/>
    <lineage>
        <taxon>Eukaryota</taxon>
        <taxon>Fungi</taxon>
        <taxon>Dikarya</taxon>
        <taxon>Basidiomycota</taxon>
        <taxon>Agaricomycotina</taxon>
        <taxon>Agaricomycetes</taxon>
        <taxon>Cantharellales</taxon>
        <taxon>Ceratobasidiaceae</taxon>
        <taxon>Rhizoctonia</taxon>
    </lineage>
</organism>
<comment type="caution">
    <text evidence="2">The sequence shown here is derived from an EMBL/GenBank/DDBJ whole genome shotgun (WGS) entry which is preliminary data.</text>
</comment>
<feature type="non-terminal residue" evidence="2">
    <location>
        <position position="296"/>
    </location>
</feature>
<keyword evidence="1" id="KW-1133">Transmembrane helix</keyword>